<dbReference type="GO" id="GO:0003677">
    <property type="term" value="F:DNA binding"/>
    <property type="evidence" value="ECO:0007669"/>
    <property type="project" value="UniProtKB-KW"/>
</dbReference>
<organism evidence="4">
    <name type="scientific">Halobacterium sp. NMX12-1</name>
    <dbReference type="NCBI Taxonomy" id="3166650"/>
    <lineage>
        <taxon>Archaea</taxon>
        <taxon>Methanobacteriati</taxon>
        <taxon>Methanobacteriota</taxon>
        <taxon>Stenosarchaea group</taxon>
        <taxon>Halobacteria</taxon>
        <taxon>Halobacteriales</taxon>
        <taxon>Halobacteriaceae</taxon>
        <taxon>Halobacterium</taxon>
    </lineage>
</organism>
<dbReference type="EMBL" id="CP159204">
    <property type="protein sequence ID" value="XCF15803.1"/>
    <property type="molecule type" value="Genomic_DNA"/>
</dbReference>
<keyword evidence="1" id="KW-0238">DNA-binding</keyword>
<sequence length="430" mass="48583">MGATVTKTLEATLAPPTAHKEQRLQRTVATYRRALLDAFESGADTQMAVNDIVTGYTLTSYAKDALKNYIPKLHQTYNAEEVNDDHPVRFTNRGWQLDYSPNRDHSYCWRVPQAGRGNAFWIPLRINPAQQELWNDLLEGDVTVGEFRLQEHRTNWVLHVTIEYEVTEPEQPDDPTPIGFDIGESKLLTGCACQDGTPTQPYIYDGGRARQLRKEMHTTLKRLQERDAAEWRIEERFNHYQNALTDIVEKASRSAVEYARQFENPVIVLEDLTYIREHLDYGKWMNRRLHNWAFARLTGRIEDKALEAGIPVRFVSPAYTSQTCHACGHLGSRSSQAAFRCTNDDCWVTEYQADINAAANIAGRLNPWGESLSLKPTGDDSPRDGSGCDTTTEHREASQKSRQMTLAAYSSETSSHSELSLVGSPSIQGG</sequence>
<accession>A0AAU8C9P6</accession>
<gene>
    <name evidence="4" type="ORF">ABSL23_11220</name>
</gene>
<evidence type="ECO:0000256" key="1">
    <source>
        <dbReference type="ARBA" id="ARBA00023125"/>
    </source>
</evidence>
<feature type="region of interest" description="Disordered" evidence="2">
    <location>
        <begin position="371"/>
        <end position="430"/>
    </location>
</feature>
<dbReference type="InterPro" id="IPR010095">
    <property type="entry name" value="Cas12f1-like_TNB"/>
</dbReference>
<feature type="compositionally biased region" description="Low complexity" evidence="2">
    <location>
        <begin position="410"/>
        <end position="421"/>
    </location>
</feature>
<name>A0AAU8C9P6_9EURY</name>
<feature type="domain" description="Cas12f1-like TNB" evidence="3">
    <location>
        <begin position="294"/>
        <end position="361"/>
    </location>
</feature>
<dbReference type="RefSeq" id="WP_353633815.1">
    <property type="nucleotide sequence ID" value="NZ_CP159204.1"/>
</dbReference>
<protein>
    <submittedName>
        <fullName evidence="4">Transposase</fullName>
    </submittedName>
</protein>
<reference evidence="4" key="1">
    <citation type="submission" date="2024-06" db="EMBL/GenBank/DDBJ databases">
        <title>Genome Sequence of an extremely halophilic archaeon isolated from Permian era halite, Salado Formation, Carlsbad, New Mexico: Halobacterium sp. strain NMX12-1.</title>
        <authorList>
            <person name="Sotoa L."/>
            <person name="DasSarma P."/>
            <person name="Anton B.P."/>
            <person name="Vincze T."/>
            <person name="Verma I."/>
            <person name="Eralp B."/>
            <person name="Powers D.W."/>
            <person name="Dozier B.L."/>
            <person name="Roberts R.J."/>
            <person name="DasSarma S."/>
        </authorList>
    </citation>
    <scope>NUCLEOTIDE SEQUENCE</scope>
    <source>
        <strain evidence="4">NMX12-1</strain>
    </source>
</reference>
<dbReference type="NCBIfam" id="TIGR01766">
    <property type="entry name" value="IS200/IS605 family accessory protein TnpB-like domain"/>
    <property type="match status" value="1"/>
</dbReference>
<evidence type="ECO:0000259" key="3">
    <source>
        <dbReference type="Pfam" id="PF07282"/>
    </source>
</evidence>
<dbReference type="AlphaFoldDB" id="A0AAU8C9P6"/>
<dbReference type="GeneID" id="91109726"/>
<dbReference type="InterPro" id="IPR051399">
    <property type="entry name" value="RNA-guided_DNA_endo/Transpos"/>
</dbReference>
<proteinExistence type="predicted"/>
<dbReference type="KEGG" id="hanx:ABSL23_11220"/>
<dbReference type="NCBIfam" id="NF040570">
    <property type="entry name" value="guided_TnpB"/>
    <property type="match status" value="1"/>
</dbReference>
<dbReference type="PANTHER" id="PTHR30405:SF21">
    <property type="entry name" value="TRANSPOSASE-RELATED"/>
    <property type="match status" value="1"/>
</dbReference>
<dbReference type="Pfam" id="PF07282">
    <property type="entry name" value="Cas12f1-like_TNB"/>
    <property type="match status" value="1"/>
</dbReference>
<evidence type="ECO:0000256" key="2">
    <source>
        <dbReference type="SAM" id="MobiDB-lite"/>
    </source>
</evidence>
<dbReference type="PANTHER" id="PTHR30405">
    <property type="entry name" value="TRANSPOSASE"/>
    <property type="match status" value="1"/>
</dbReference>
<evidence type="ECO:0000313" key="4">
    <source>
        <dbReference type="EMBL" id="XCF15803.1"/>
    </source>
</evidence>